<dbReference type="Proteomes" id="UP001387447">
    <property type="component" value="Unassembled WGS sequence"/>
</dbReference>
<evidence type="ECO:0000313" key="2">
    <source>
        <dbReference type="Proteomes" id="UP001387447"/>
    </source>
</evidence>
<sequence>MNVRHLINILLQFDRETQAVVAEYEGGFNNITEIQPQKLRLNV</sequence>
<dbReference type="EMBL" id="JBBWYZ010000008">
    <property type="protein sequence ID" value="MEK9512037.1"/>
    <property type="molecule type" value="Genomic_DNA"/>
</dbReference>
<keyword evidence="2" id="KW-1185">Reference proteome</keyword>
<comment type="caution">
    <text evidence="1">The sequence shown here is derived from an EMBL/GenBank/DDBJ whole genome shotgun (WGS) entry which is preliminary data.</text>
</comment>
<accession>A0ABU9EKW9</accession>
<reference evidence="1 2" key="1">
    <citation type="journal article" date="2024" name="Front. Microbiol.">
        <title>Transcriptomic insights into the dominance of two phototrophs throughout the water column of a tropical hypersaline-alkaline crater lake (Dziani Dzaha, Mayotte).</title>
        <authorList>
            <person name="Duperron S."/>
            <person name="Halary S."/>
            <person name="Bouly J.-P."/>
            <person name="Roussel T."/>
            <person name="Hugoni M."/>
            <person name="Bruto M."/>
            <person name="Oger P."/>
            <person name="Duval C."/>
            <person name="Woo A."/>
            <person name="Jezequiel D."/>
            <person name="Ader M."/>
            <person name="Leboulanger C."/>
            <person name="Agogue H."/>
            <person name="Grossi V."/>
            <person name="Trousselier M."/>
            <person name="Bernard C."/>
        </authorList>
    </citation>
    <scope>NUCLEOTIDE SEQUENCE [LARGE SCALE GENOMIC DNA]</scope>
    <source>
        <strain evidence="1 2">PMC 851.14</strain>
    </source>
</reference>
<organism evidence="1 2">
    <name type="scientific">Limnospira fusiformis PMC 851.14</name>
    <dbReference type="NCBI Taxonomy" id="2219512"/>
    <lineage>
        <taxon>Bacteria</taxon>
        <taxon>Bacillati</taxon>
        <taxon>Cyanobacteriota</taxon>
        <taxon>Cyanophyceae</taxon>
        <taxon>Oscillatoriophycideae</taxon>
        <taxon>Oscillatoriales</taxon>
        <taxon>Sirenicapillariaceae</taxon>
        <taxon>Limnospira</taxon>
    </lineage>
</organism>
<gene>
    <name evidence="1" type="ORF">AAEJ74_10155</name>
</gene>
<name>A0ABU9EKW9_LIMFS</name>
<proteinExistence type="predicted"/>
<dbReference type="RefSeq" id="WP_006670405.1">
    <property type="nucleotide sequence ID" value="NZ_JBBWYZ010000008.1"/>
</dbReference>
<evidence type="ECO:0000313" key="1">
    <source>
        <dbReference type="EMBL" id="MEK9512037.1"/>
    </source>
</evidence>
<protein>
    <submittedName>
        <fullName evidence="1">Uncharacterized protein</fullName>
    </submittedName>
</protein>